<comment type="caution">
    <text evidence="5">The sequence shown here is derived from an EMBL/GenBank/DDBJ whole genome shotgun (WGS) entry which is preliminary data.</text>
</comment>
<feature type="domain" description="Teneurin-1-4-like galactose-binding" evidence="4">
    <location>
        <begin position="66"/>
        <end position="134"/>
    </location>
</feature>
<dbReference type="Proteomes" id="UP000762676">
    <property type="component" value="Unassembled WGS sequence"/>
</dbReference>
<dbReference type="PANTHER" id="PTHR11219:SF69">
    <property type="entry name" value="TENEURIN-A"/>
    <property type="match status" value="1"/>
</dbReference>
<evidence type="ECO:0000256" key="1">
    <source>
        <dbReference type="ARBA" id="ARBA00022536"/>
    </source>
</evidence>
<evidence type="ECO:0000256" key="3">
    <source>
        <dbReference type="ARBA" id="ARBA00023157"/>
    </source>
</evidence>
<keyword evidence="1" id="KW-0245">EGF-like domain</keyword>
<gene>
    <name evidence="5" type="ORF">ElyMa_004203800</name>
</gene>
<evidence type="ECO:0000313" key="6">
    <source>
        <dbReference type="Proteomes" id="UP000762676"/>
    </source>
</evidence>
<dbReference type="GO" id="GO:0046982">
    <property type="term" value="F:protein heterodimerization activity"/>
    <property type="evidence" value="ECO:0007669"/>
    <property type="project" value="TreeGrafter"/>
</dbReference>
<keyword evidence="2" id="KW-0677">Repeat</keyword>
<dbReference type="EMBL" id="BMAT01008502">
    <property type="protein sequence ID" value="GFR86624.1"/>
    <property type="molecule type" value="Genomic_DNA"/>
</dbReference>
<dbReference type="Pfam" id="PF23093">
    <property type="entry name" value="GBD_Tenm3"/>
    <property type="match status" value="1"/>
</dbReference>
<dbReference type="GO" id="GO:0007157">
    <property type="term" value="P:heterophilic cell-cell adhesion via plasma membrane cell adhesion molecules"/>
    <property type="evidence" value="ECO:0007669"/>
    <property type="project" value="TreeGrafter"/>
</dbReference>
<dbReference type="PANTHER" id="PTHR11219">
    <property type="entry name" value="TENEURIN AND N-ACETYLGLUCOSAMINE-1-PHOSPHODIESTER ALPHA-N-ACETYLGLUCOSAMINIDASE"/>
    <property type="match status" value="1"/>
</dbReference>
<evidence type="ECO:0000259" key="4">
    <source>
        <dbReference type="Pfam" id="PF23093"/>
    </source>
</evidence>
<dbReference type="GO" id="GO:0043005">
    <property type="term" value="C:neuron projection"/>
    <property type="evidence" value="ECO:0007669"/>
    <property type="project" value="TreeGrafter"/>
</dbReference>
<protein>
    <submittedName>
        <fullName evidence="5">Teneurin-2</fullName>
    </submittedName>
</protein>
<keyword evidence="3" id="KW-1015">Disulfide bond</keyword>
<sequence>METKMEKCSTVIPETGENTRTYGVAGGPNHNVYNPNFSPNRSNSLGPATRTPTQFTPVVLSRNDPITKSVPPDTFLMTQMEQRVPGSIKLNLSVPGDAIVGVYGRRGMPPTHVQFDFFKVIDGSRVGNGRSKRAVPRSPSVITTATVTETA</sequence>
<dbReference type="GO" id="GO:0050839">
    <property type="term" value="F:cell adhesion molecule binding"/>
    <property type="evidence" value="ECO:0007669"/>
    <property type="project" value="TreeGrafter"/>
</dbReference>
<dbReference type="GO" id="GO:0048666">
    <property type="term" value="P:neuron development"/>
    <property type="evidence" value="ECO:0007669"/>
    <property type="project" value="TreeGrafter"/>
</dbReference>
<dbReference type="AlphaFoldDB" id="A0AAV4GMS0"/>
<name>A0AAV4GMS0_9GAST</name>
<dbReference type="GO" id="GO:0042803">
    <property type="term" value="F:protein homodimerization activity"/>
    <property type="evidence" value="ECO:0007669"/>
    <property type="project" value="TreeGrafter"/>
</dbReference>
<dbReference type="InterPro" id="IPR051216">
    <property type="entry name" value="Teneurin"/>
</dbReference>
<keyword evidence="6" id="KW-1185">Reference proteome</keyword>
<evidence type="ECO:0000256" key="2">
    <source>
        <dbReference type="ARBA" id="ARBA00022737"/>
    </source>
</evidence>
<dbReference type="InterPro" id="IPR057629">
    <property type="entry name" value="Teneurin1-4_GBD"/>
</dbReference>
<organism evidence="5 6">
    <name type="scientific">Elysia marginata</name>
    <dbReference type="NCBI Taxonomy" id="1093978"/>
    <lineage>
        <taxon>Eukaryota</taxon>
        <taxon>Metazoa</taxon>
        <taxon>Spiralia</taxon>
        <taxon>Lophotrochozoa</taxon>
        <taxon>Mollusca</taxon>
        <taxon>Gastropoda</taxon>
        <taxon>Heterobranchia</taxon>
        <taxon>Euthyneura</taxon>
        <taxon>Panpulmonata</taxon>
        <taxon>Sacoglossa</taxon>
        <taxon>Placobranchoidea</taxon>
        <taxon>Plakobranchidae</taxon>
        <taxon>Elysia</taxon>
    </lineage>
</organism>
<reference evidence="5 6" key="1">
    <citation type="journal article" date="2021" name="Elife">
        <title>Chloroplast acquisition without the gene transfer in kleptoplastic sea slugs, Plakobranchus ocellatus.</title>
        <authorList>
            <person name="Maeda T."/>
            <person name="Takahashi S."/>
            <person name="Yoshida T."/>
            <person name="Shimamura S."/>
            <person name="Takaki Y."/>
            <person name="Nagai Y."/>
            <person name="Toyoda A."/>
            <person name="Suzuki Y."/>
            <person name="Arimoto A."/>
            <person name="Ishii H."/>
            <person name="Satoh N."/>
            <person name="Nishiyama T."/>
            <person name="Hasebe M."/>
            <person name="Maruyama T."/>
            <person name="Minagawa J."/>
            <person name="Obokata J."/>
            <person name="Shigenobu S."/>
        </authorList>
    </citation>
    <scope>NUCLEOTIDE SEQUENCE [LARGE SCALE GENOMIC DNA]</scope>
</reference>
<evidence type="ECO:0000313" key="5">
    <source>
        <dbReference type="EMBL" id="GFR86624.1"/>
    </source>
</evidence>
<accession>A0AAV4GMS0</accession>
<proteinExistence type="predicted"/>